<evidence type="ECO:0000313" key="2">
    <source>
        <dbReference type="Proteomes" id="UP000317593"/>
    </source>
</evidence>
<sequence length="63" mass="7325">MIVSVQALCNRQMNFYCSSASICSYRRCHGNNKEVYKVASEQYLFNGRLPKLQYGMQGYIFTN</sequence>
<name>A0A521DWG9_9BACT</name>
<evidence type="ECO:0000313" key="1">
    <source>
        <dbReference type="EMBL" id="SMO76063.1"/>
    </source>
</evidence>
<organism evidence="1 2">
    <name type="scientific">Fodinibius sediminis</name>
    <dbReference type="NCBI Taxonomy" id="1214077"/>
    <lineage>
        <taxon>Bacteria</taxon>
        <taxon>Pseudomonadati</taxon>
        <taxon>Balneolota</taxon>
        <taxon>Balneolia</taxon>
        <taxon>Balneolales</taxon>
        <taxon>Balneolaceae</taxon>
        <taxon>Fodinibius</taxon>
    </lineage>
</organism>
<keyword evidence="2" id="KW-1185">Reference proteome</keyword>
<dbReference type="AlphaFoldDB" id="A0A521DWG9"/>
<protein>
    <submittedName>
        <fullName evidence="1">Uncharacterized protein</fullName>
    </submittedName>
</protein>
<gene>
    <name evidence="1" type="ORF">SAMN06265218_11215</name>
</gene>
<proteinExistence type="predicted"/>
<dbReference type="Proteomes" id="UP000317593">
    <property type="component" value="Unassembled WGS sequence"/>
</dbReference>
<dbReference type="EMBL" id="FXTH01000012">
    <property type="protein sequence ID" value="SMO76063.1"/>
    <property type="molecule type" value="Genomic_DNA"/>
</dbReference>
<reference evidence="1 2" key="1">
    <citation type="submission" date="2017-05" db="EMBL/GenBank/DDBJ databases">
        <authorList>
            <person name="Varghese N."/>
            <person name="Submissions S."/>
        </authorList>
    </citation>
    <scope>NUCLEOTIDE SEQUENCE [LARGE SCALE GENOMIC DNA]</scope>
    <source>
        <strain evidence="1 2">DSM 21194</strain>
    </source>
</reference>
<accession>A0A521DWG9</accession>